<dbReference type="AlphaFoldDB" id="A0AAV9NFL2"/>
<keyword evidence="5" id="KW-1185">Reference proteome</keyword>
<evidence type="ECO:0000313" key="5">
    <source>
        <dbReference type="Proteomes" id="UP001358417"/>
    </source>
</evidence>
<comment type="similarity">
    <text evidence="1">Belongs to the short-chain dehydrogenases/reductases (SDR) family.</text>
</comment>
<accession>A0AAV9NFL2</accession>
<evidence type="ECO:0000313" key="4">
    <source>
        <dbReference type="EMBL" id="KAK5053914.1"/>
    </source>
</evidence>
<gene>
    <name evidence="4" type="ORF">LTR84_001876</name>
</gene>
<reference evidence="4 5" key="1">
    <citation type="submission" date="2023-08" db="EMBL/GenBank/DDBJ databases">
        <title>Black Yeasts Isolated from many extreme environments.</title>
        <authorList>
            <person name="Coleine C."/>
            <person name="Stajich J.E."/>
            <person name="Selbmann L."/>
        </authorList>
    </citation>
    <scope>NUCLEOTIDE SEQUENCE [LARGE SCALE GENOMIC DNA]</scope>
    <source>
        <strain evidence="4 5">CCFEE 5792</strain>
    </source>
</reference>
<organism evidence="4 5">
    <name type="scientific">Exophiala bonariae</name>
    <dbReference type="NCBI Taxonomy" id="1690606"/>
    <lineage>
        <taxon>Eukaryota</taxon>
        <taxon>Fungi</taxon>
        <taxon>Dikarya</taxon>
        <taxon>Ascomycota</taxon>
        <taxon>Pezizomycotina</taxon>
        <taxon>Eurotiomycetes</taxon>
        <taxon>Chaetothyriomycetidae</taxon>
        <taxon>Chaetothyriales</taxon>
        <taxon>Herpotrichiellaceae</taxon>
        <taxon>Exophiala</taxon>
    </lineage>
</organism>
<protein>
    <submittedName>
        <fullName evidence="4">Uncharacterized protein</fullName>
    </submittedName>
</protein>
<proteinExistence type="inferred from homology"/>
<evidence type="ECO:0000256" key="1">
    <source>
        <dbReference type="ARBA" id="ARBA00006484"/>
    </source>
</evidence>
<evidence type="ECO:0000256" key="2">
    <source>
        <dbReference type="ARBA" id="ARBA00022857"/>
    </source>
</evidence>
<dbReference type="GO" id="GO:0016491">
    <property type="term" value="F:oxidoreductase activity"/>
    <property type="evidence" value="ECO:0007669"/>
    <property type="project" value="UniProtKB-KW"/>
</dbReference>
<sequence length="257" mass="27250">MPLFLRSPQESRPDHSHKTDLGIGKVLLSTYLARPQHTVIAGLRDINGTSAKTLQDLPHGSDSKVITVQIDSASTTDAATAISTLKSQHSITHLDVVIANAGVSKYFGPARATPAAEMTEHFAINTVAPLLLFQATATLLDAAPGTPKFVVLSSGAGSLGMVEDLPVENTAYGASKAAANFVTRRIHYENPRLVAFPINPGWLQTELGNHAAKSAGMSAAPVPIQEGVNGVIEQIDKATREKTSGKFMTFSGEQMPW</sequence>
<dbReference type="RefSeq" id="XP_064707039.1">
    <property type="nucleotide sequence ID" value="XM_064845494.1"/>
</dbReference>
<dbReference type="PANTHER" id="PTHR43544">
    <property type="entry name" value="SHORT-CHAIN DEHYDROGENASE/REDUCTASE"/>
    <property type="match status" value="1"/>
</dbReference>
<dbReference type="SUPFAM" id="SSF51735">
    <property type="entry name" value="NAD(P)-binding Rossmann-fold domains"/>
    <property type="match status" value="1"/>
</dbReference>
<keyword evidence="3" id="KW-0560">Oxidoreductase</keyword>
<name>A0AAV9NFL2_9EURO</name>
<dbReference type="GeneID" id="89970092"/>
<dbReference type="EMBL" id="JAVRRD010000011">
    <property type="protein sequence ID" value="KAK5053914.1"/>
    <property type="molecule type" value="Genomic_DNA"/>
</dbReference>
<dbReference type="Proteomes" id="UP001358417">
    <property type="component" value="Unassembled WGS sequence"/>
</dbReference>
<dbReference type="Pfam" id="PF00106">
    <property type="entry name" value="adh_short"/>
    <property type="match status" value="1"/>
</dbReference>
<dbReference type="PANTHER" id="PTHR43544:SF7">
    <property type="entry name" value="NADB-LER2"/>
    <property type="match status" value="1"/>
</dbReference>
<dbReference type="InterPro" id="IPR051468">
    <property type="entry name" value="Fungal_SecMetab_SDRs"/>
</dbReference>
<keyword evidence="2" id="KW-0521">NADP</keyword>
<comment type="caution">
    <text evidence="4">The sequence shown here is derived from an EMBL/GenBank/DDBJ whole genome shotgun (WGS) entry which is preliminary data.</text>
</comment>
<dbReference type="Gene3D" id="3.40.50.720">
    <property type="entry name" value="NAD(P)-binding Rossmann-like Domain"/>
    <property type="match status" value="1"/>
</dbReference>
<evidence type="ECO:0000256" key="3">
    <source>
        <dbReference type="ARBA" id="ARBA00023002"/>
    </source>
</evidence>
<dbReference type="InterPro" id="IPR002347">
    <property type="entry name" value="SDR_fam"/>
</dbReference>
<dbReference type="InterPro" id="IPR036291">
    <property type="entry name" value="NAD(P)-bd_dom_sf"/>
</dbReference>
<dbReference type="GO" id="GO:0005737">
    <property type="term" value="C:cytoplasm"/>
    <property type="evidence" value="ECO:0007669"/>
    <property type="project" value="TreeGrafter"/>
</dbReference>